<dbReference type="InterPro" id="IPR052942">
    <property type="entry name" value="LPS_cholinephosphotransferase"/>
</dbReference>
<dbReference type="EMBL" id="JADIMM010000117">
    <property type="protein sequence ID" value="MBO8458648.1"/>
    <property type="molecule type" value="Genomic_DNA"/>
</dbReference>
<dbReference type="InterPro" id="IPR007074">
    <property type="entry name" value="LicD/FKTN/FKRP_NTP_transf"/>
</dbReference>
<feature type="domain" description="LicD/FKTN/FKRP nucleotidyltransferase" evidence="1">
    <location>
        <begin position="27"/>
        <end position="248"/>
    </location>
</feature>
<dbReference type="GO" id="GO:0009100">
    <property type="term" value="P:glycoprotein metabolic process"/>
    <property type="evidence" value="ECO:0007669"/>
    <property type="project" value="UniProtKB-ARBA"/>
</dbReference>
<proteinExistence type="predicted"/>
<organism evidence="2 3">
    <name type="scientific">Candidatus Gallitreponema excrementavium</name>
    <dbReference type="NCBI Taxonomy" id="2840840"/>
    <lineage>
        <taxon>Bacteria</taxon>
        <taxon>Pseudomonadati</taxon>
        <taxon>Spirochaetota</taxon>
        <taxon>Spirochaetia</taxon>
        <taxon>Spirochaetales</taxon>
        <taxon>Candidatus Gallitreponema</taxon>
    </lineage>
</organism>
<dbReference type="AlphaFoldDB" id="A0A9D9HRR1"/>
<evidence type="ECO:0000259" key="1">
    <source>
        <dbReference type="Pfam" id="PF04991"/>
    </source>
</evidence>
<gene>
    <name evidence="2" type="ORF">IAA81_10575</name>
</gene>
<comment type="caution">
    <text evidence="2">The sequence shown here is derived from an EMBL/GenBank/DDBJ whole genome shotgun (WGS) entry which is preliminary data.</text>
</comment>
<reference evidence="2" key="1">
    <citation type="submission" date="2020-10" db="EMBL/GenBank/DDBJ databases">
        <authorList>
            <person name="Gilroy R."/>
        </authorList>
    </citation>
    <scope>NUCLEOTIDE SEQUENCE</scope>
    <source>
        <strain evidence="2">10532</strain>
    </source>
</reference>
<dbReference type="PANTHER" id="PTHR43404">
    <property type="entry name" value="LIPOPOLYSACCHARIDE CHOLINEPHOSPHOTRANSFERASE LICD"/>
    <property type="match status" value="1"/>
</dbReference>
<dbReference type="PANTHER" id="PTHR43404:SF2">
    <property type="entry name" value="LIPOPOLYSACCHARIDE CHOLINEPHOSPHOTRANSFERASE LICD"/>
    <property type="match status" value="1"/>
</dbReference>
<dbReference type="Proteomes" id="UP000823638">
    <property type="component" value="Unassembled WGS sequence"/>
</dbReference>
<name>A0A9D9HRR1_9SPIR</name>
<accession>A0A9D9HRR1</accession>
<reference evidence="2" key="2">
    <citation type="journal article" date="2021" name="PeerJ">
        <title>Extensive microbial diversity within the chicken gut microbiome revealed by metagenomics and culture.</title>
        <authorList>
            <person name="Gilroy R."/>
            <person name="Ravi A."/>
            <person name="Getino M."/>
            <person name="Pursley I."/>
            <person name="Horton D.L."/>
            <person name="Alikhan N.F."/>
            <person name="Baker D."/>
            <person name="Gharbi K."/>
            <person name="Hall N."/>
            <person name="Watson M."/>
            <person name="Adriaenssens E.M."/>
            <person name="Foster-Nyarko E."/>
            <person name="Jarju S."/>
            <person name="Secka A."/>
            <person name="Antonio M."/>
            <person name="Oren A."/>
            <person name="Chaudhuri R.R."/>
            <person name="La Ragione R."/>
            <person name="Hildebrand F."/>
            <person name="Pallen M.J."/>
        </authorList>
    </citation>
    <scope>NUCLEOTIDE SEQUENCE</scope>
    <source>
        <strain evidence="2">10532</strain>
    </source>
</reference>
<dbReference type="Pfam" id="PF04991">
    <property type="entry name" value="LicD"/>
    <property type="match status" value="1"/>
</dbReference>
<sequence>MEKLKKLTIDEIKKYSLAILDDIVRVCSELKLQYFLDSGTLLGAVRHNGFIPWDDDIDICMPRPDYEIFIKNYNKLCDKRLYCLALNNSREYFFPFAKVYDKRTIKIENGKMINWNKLSIDIFPLDAYPIEQQEAENFHNKQIELLDKYEYYKGWGFADTRKLGKKGKVKAQIAQRLLTRFYSKRVNNHAKKNEYTIAKSIGIITCMYYSKKLRNFNKELYTPLLHKFENKEYIIPSGFDVILKNYYGNYLELPPPEKRVSTHGIDVYLEREE</sequence>
<protein>
    <submittedName>
        <fullName evidence="2">LicD family protein</fullName>
    </submittedName>
</protein>
<evidence type="ECO:0000313" key="2">
    <source>
        <dbReference type="EMBL" id="MBO8458648.1"/>
    </source>
</evidence>
<evidence type="ECO:0000313" key="3">
    <source>
        <dbReference type="Proteomes" id="UP000823638"/>
    </source>
</evidence>